<comment type="caution">
    <text evidence="10">The sequence shown here is derived from an EMBL/GenBank/DDBJ whole genome shotgun (WGS) entry which is preliminary data.</text>
</comment>
<keyword evidence="3" id="KW-0813">Transport</keyword>
<dbReference type="EMBL" id="JAQKAB010000002">
    <property type="protein sequence ID" value="MDA7025798.1"/>
    <property type="molecule type" value="Genomic_DNA"/>
</dbReference>
<keyword evidence="7 8" id="KW-0472">Membrane</keyword>
<dbReference type="PROSITE" id="PS00217">
    <property type="entry name" value="SUGAR_TRANSPORT_2"/>
    <property type="match status" value="1"/>
</dbReference>
<evidence type="ECO:0000313" key="10">
    <source>
        <dbReference type="EMBL" id="MDA7025798.1"/>
    </source>
</evidence>
<evidence type="ECO:0000259" key="9">
    <source>
        <dbReference type="PROSITE" id="PS50850"/>
    </source>
</evidence>
<evidence type="ECO:0000256" key="4">
    <source>
        <dbReference type="ARBA" id="ARBA00022475"/>
    </source>
</evidence>
<dbReference type="PANTHER" id="PTHR43124">
    <property type="entry name" value="PURINE EFFLUX PUMP PBUE"/>
    <property type="match status" value="1"/>
</dbReference>
<feature type="domain" description="Major facilitator superfamily (MFS) profile" evidence="9">
    <location>
        <begin position="15"/>
        <end position="406"/>
    </location>
</feature>
<accession>A0ABT4X0K1</accession>
<organism evidence="10 11">
    <name type="scientific">Bacillus changyiensis</name>
    <dbReference type="NCBI Taxonomy" id="3004103"/>
    <lineage>
        <taxon>Bacteria</taxon>
        <taxon>Bacillati</taxon>
        <taxon>Bacillota</taxon>
        <taxon>Bacilli</taxon>
        <taxon>Bacillales</taxon>
        <taxon>Bacillaceae</taxon>
        <taxon>Bacillus</taxon>
    </lineage>
</organism>
<feature type="transmembrane region" description="Helical" evidence="8">
    <location>
        <begin position="358"/>
        <end position="376"/>
    </location>
</feature>
<dbReference type="InterPro" id="IPR020846">
    <property type="entry name" value="MFS_dom"/>
</dbReference>
<dbReference type="CDD" id="cd17474">
    <property type="entry name" value="MFS_YfmO_like"/>
    <property type="match status" value="1"/>
</dbReference>
<evidence type="ECO:0000313" key="11">
    <source>
        <dbReference type="Proteomes" id="UP001211894"/>
    </source>
</evidence>
<feature type="transmembrane region" description="Helical" evidence="8">
    <location>
        <begin position="81"/>
        <end position="103"/>
    </location>
</feature>
<gene>
    <name evidence="10" type="ORF">PJ311_04130</name>
</gene>
<dbReference type="InterPro" id="IPR036259">
    <property type="entry name" value="MFS_trans_sf"/>
</dbReference>
<feature type="transmembrane region" description="Helical" evidence="8">
    <location>
        <begin position="49"/>
        <end position="69"/>
    </location>
</feature>
<feature type="transmembrane region" description="Helical" evidence="8">
    <location>
        <begin position="16"/>
        <end position="37"/>
    </location>
</feature>
<feature type="transmembrane region" description="Helical" evidence="8">
    <location>
        <begin position="226"/>
        <end position="248"/>
    </location>
</feature>
<reference evidence="10 11" key="1">
    <citation type="submission" date="2023-01" db="EMBL/GenBank/DDBJ databases">
        <title>Bacillus changyiensis sp. nov., isolated from a coastal deposit.</title>
        <authorList>
            <person name="Xiao G."/>
            <person name="Lai Q."/>
            <person name="Hu Z."/>
            <person name="Shao Z."/>
        </authorList>
    </citation>
    <scope>NUCLEOTIDE SEQUENCE [LARGE SCALE GENOMIC DNA]</scope>
    <source>
        <strain evidence="10 11">CLL-7-23</strain>
    </source>
</reference>
<feature type="transmembrane region" description="Helical" evidence="8">
    <location>
        <begin position="382"/>
        <end position="402"/>
    </location>
</feature>
<evidence type="ECO:0000256" key="8">
    <source>
        <dbReference type="SAM" id="Phobius"/>
    </source>
</evidence>
<keyword evidence="6 8" id="KW-1133">Transmembrane helix</keyword>
<comment type="subcellular location">
    <subcellularLocation>
        <location evidence="1">Cell membrane</location>
        <topology evidence="1">Multi-pass membrane protein</topology>
    </subcellularLocation>
</comment>
<feature type="transmembrane region" description="Helical" evidence="8">
    <location>
        <begin position="170"/>
        <end position="194"/>
    </location>
</feature>
<feature type="transmembrane region" description="Helical" evidence="8">
    <location>
        <begin position="260"/>
        <end position="282"/>
    </location>
</feature>
<dbReference type="InterPro" id="IPR011701">
    <property type="entry name" value="MFS"/>
</dbReference>
<evidence type="ECO:0000256" key="7">
    <source>
        <dbReference type="ARBA" id="ARBA00023136"/>
    </source>
</evidence>
<dbReference type="InterPro" id="IPR005829">
    <property type="entry name" value="Sugar_transporter_CS"/>
</dbReference>
<evidence type="ECO:0000256" key="5">
    <source>
        <dbReference type="ARBA" id="ARBA00022692"/>
    </source>
</evidence>
<dbReference type="InterPro" id="IPR050189">
    <property type="entry name" value="MFS_Efflux_Transporters"/>
</dbReference>
<comment type="similarity">
    <text evidence="2">Belongs to the major facilitator superfamily. TCR/Tet family.</text>
</comment>
<evidence type="ECO:0000256" key="1">
    <source>
        <dbReference type="ARBA" id="ARBA00004651"/>
    </source>
</evidence>
<dbReference type="PROSITE" id="PS50850">
    <property type="entry name" value="MFS"/>
    <property type="match status" value="1"/>
</dbReference>
<protein>
    <submittedName>
        <fullName evidence="10">MFS transporter</fullName>
    </submittedName>
</protein>
<evidence type="ECO:0000256" key="2">
    <source>
        <dbReference type="ARBA" id="ARBA00007520"/>
    </source>
</evidence>
<dbReference type="SUPFAM" id="SSF103473">
    <property type="entry name" value="MFS general substrate transporter"/>
    <property type="match status" value="1"/>
</dbReference>
<dbReference type="Pfam" id="PF07690">
    <property type="entry name" value="MFS_1"/>
    <property type="match status" value="1"/>
</dbReference>
<dbReference type="Proteomes" id="UP001211894">
    <property type="component" value="Unassembled WGS sequence"/>
</dbReference>
<feature type="transmembrane region" description="Helical" evidence="8">
    <location>
        <begin position="318"/>
        <end position="337"/>
    </location>
</feature>
<evidence type="ECO:0000256" key="6">
    <source>
        <dbReference type="ARBA" id="ARBA00022989"/>
    </source>
</evidence>
<dbReference type="RefSeq" id="WP_271339661.1">
    <property type="nucleotide sequence ID" value="NZ_JAQKAB010000002.1"/>
</dbReference>
<sequence length="415" mass="45516">MNWVKRLSEKKSVKSIIALSSVPLVMTLGNSMLIPVLPVIEKKLNISSFQVSLIITVYSIVAILCIPITGYLSDRYGRKKIMLPCLLIASAGGAVAGIAAVMFKDPYIMILAGRVLQGVGSAGAAPIVMPFIGDLFQKDEDISAGLGDIETANTAGKVLSPILGAFLASWVWFMPFWFIPVVCLISFFLVLFFVPKPKEKENRGDTKSVKDFAKSIHGILKREGRWLVSIFMIGGIIMFLLFGLLFYLSDNLEKKYQIEGIVKGALLSIPLLFLSVSSYLAGKLIGNNKIRMKIYVIIGMALLVLAFAGLWWKHSFYPLFLFMSLGGVGIGIALPSLDALITEGIEKEERGTISSFYNSMRFIGVALGPPVFAYMMTGIERIIFIVSLLCSLVALALVLFYIDPKKNENEAVKTV</sequence>
<keyword evidence="4" id="KW-1003">Cell membrane</keyword>
<keyword evidence="11" id="KW-1185">Reference proteome</keyword>
<dbReference type="InterPro" id="IPR001958">
    <property type="entry name" value="Tet-R_TetA/multi-R_MdtG-like"/>
</dbReference>
<evidence type="ECO:0000256" key="3">
    <source>
        <dbReference type="ARBA" id="ARBA00022448"/>
    </source>
</evidence>
<dbReference type="PANTHER" id="PTHR43124:SF3">
    <property type="entry name" value="CHLORAMPHENICOL EFFLUX PUMP RV0191"/>
    <property type="match status" value="1"/>
</dbReference>
<name>A0ABT4X0K1_9BACI</name>
<dbReference type="PRINTS" id="PR01035">
    <property type="entry name" value="TCRTETA"/>
</dbReference>
<feature type="transmembrane region" description="Helical" evidence="8">
    <location>
        <begin position="294"/>
        <end position="312"/>
    </location>
</feature>
<proteinExistence type="inferred from homology"/>
<keyword evidence="5 8" id="KW-0812">Transmembrane</keyword>
<dbReference type="Gene3D" id="1.20.1250.20">
    <property type="entry name" value="MFS general substrate transporter like domains"/>
    <property type="match status" value="1"/>
</dbReference>